<evidence type="ECO:0000256" key="4">
    <source>
        <dbReference type="ARBA" id="ARBA00022679"/>
    </source>
</evidence>
<organism evidence="7 8">
    <name type="scientific">Garciella nitratireducens DSM 15102</name>
    <dbReference type="NCBI Taxonomy" id="1121911"/>
    <lineage>
        <taxon>Bacteria</taxon>
        <taxon>Bacillati</taxon>
        <taxon>Bacillota</taxon>
        <taxon>Clostridia</taxon>
        <taxon>Eubacteriales</taxon>
        <taxon>Eubacteriaceae</taxon>
        <taxon>Garciella</taxon>
    </lineage>
</organism>
<evidence type="ECO:0000256" key="2">
    <source>
        <dbReference type="ARBA" id="ARBA00022552"/>
    </source>
</evidence>
<dbReference type="Gene3D" id="3.40.1280.10">
    <property type="match status" value="1"/>
</dbReference>
<dbReference type="EMBL" id="FUWV01000006">
    <property type="protein sequence ID" value="SJZ63629.1"/>
    <property type="molecule type" value="Genomic_DNA"/>
</dbReference>
<dbReference type="AlphaFoldDB" id="A0A1T4M9E8"/>
<dbReference type="InterPro" id="IPR003742">
    <property type="entry name" value="RlmH-like"/>
</dbReference>
<protein>
    <submittedName>
        <fullName evidence="7">23S rRNA (Pseudouridine1915-N3)-methyltransferase</fullName>
    </submittedName>
</protein>
<keyword evidence="5" id="KW-0949">S-adenosyl-L-methionine</keyword>
<name>A0A1T4M9E8_9FIRM</name>
<dbReference type="PANTHER" id="PTHR33603:SF1">
    <property type="entry name" value="RIBOSOMAL RNA LARGE SUBUNIT METHYLTRANSFERASE H"/>
    <property type="match status" value="1"/>
</dbReference>
<proteinExistence type="inferred from homology"/>
<comment type="similarity">
    <text evidence="6">Belongs to the RNA methyltransferase RlmH family.</text>
</comment>
<keyword evidence="8" id="KW-1185">Reference proteome</keyword>
<keyword evidence="3 7" id="KW-0489">Methyltransferase</keyword>
<dbReference type="InterPro" id="IPR029028">
    <property type="entry name" value="Alpha/beta_knot_MTases"/>
</dbReference>
<evidence type="ECO:0000313" key="7">
    <source>
        <dbReference type="EMBL" id="SJZ63629.1"/>
    </source>
</evidence>
<dbReference type="Pfam" id="PF02590">
    <property type="entry name" value="SPOUT_MTase"/>
    <property type="match status" value="1"/>
</dbReference>
<dbReference type="RefSeq" id="WP_087678688.1">
    <property type="nucleotide sequence ID" value="NZ_FUWV01000006.1"/>
</dbReference>
<keyword evidence="2" id="KW-0698">rRNA processing</keyword>
<dbReference type="GO" id="GO:0006364">
    <property type="term" value="P:rRNA processing"/>
    <property type="evidence" value="ECO:0007669"/>
    <property type="project" value="UniProtKB-KW"/>
</dbReference>
<sequence length="136" mass="16365">MNIKIIIQEKIQKSFIKQGMEEYEKRLSKYCKINYIPLKKLEDLNKYIKEKTYFIMVRSGEKMISSECFAQKFQKWGLTGKSDIIFFITSQDVFFQPPHDYLSITSMDVDMELTTLILYEQIYRAFTILHHLPYHK</sequence>
<keyword evidence="4 7" id="KW-0808">Transferase</keyword>
<dbReference type="OrthoDB" id="9806643at2"/>
<evidence type="ECO:0000256" key="3">
    <source>
        <dbReference type="ARBA" id="ARBA00022603"/>
    </source>
</evidence>
<evidence type="ECO:0000256" key="5">
    <source>
        <dbReference type="ARBA" id="ARBA00022691"/>
    </source>
</evidence>
<gene>
    <name evidence="7" type="ORF">SAMN02745973_01256</name>
</gene>
<evidence type="ECO:0000256" key="1">
    <source>
        <dbReference type="ARBA" id="ARBA00022490"/>
    </source>
</evidence>
<evidence type="ECO:0000256" key="6">
    <source>
        <dbReference type="ARBA" id="ARBA00038303"/>
    </source>
</evidence>
<dbReference type="Proteomes" id="UP000196365">
    <property type="component" value="Unassembled WGS sequence"/>
</dbReference>
<dbReference type="PANTHER" id="PTHR33603">
    <property type="entry name" value="METHYLTRANSFERASE"/>
    <property type="match status" value="1"/>
</dbReference>
<evidence type="ECO:0000313" key="8">
    <source>
        <dbReference type="Proteomes" id="UP000196365"/>
    </source>
</evidence>
<accession>A0A1T4M9E8</accession>
<reference evidence="7 8" key="1">
    <citation type="submission" date="2017-02" db="EMBL/GenBank/DDBJ databases">
        <authorList>
            <person name="Peterson S.W."/>
        </authorList>
    </citation>
    <scope>NUCLEOTIDE SEQUENCE [LARGE SCALE GENOMIC DNA]</scope>
    <source>
        <strain evidence="7 8">DSM 15102</strain>
    </source>
</reference>
<dbReference type="InterPro" id="IPR029026">
    <property type="entry name" value="tRNA_m1G_MTases_N"/>
</dbReference>
<dbReference type="GO" id="GO:0008168">
    <property type="term" value="F:methyltransferase activity"/>
    <property type="evidence" value="ECO:0007669"/>
    <property type="project" value="UniProtKB-KW"/>
</dbReference>
<keyword evidence="1" id="KW-0963">Cytoplasm</keyword>
<dbReference type="SUPFAM" id="SSF75217">
    <property type="entry name" value="alpha/beta knot"/>
    <property type="match status" value="1"/>
</dbReference>
<dbReference type="GO" id="GO:0032259">
    <property type="term" value="P:methylation"/>
    <property type="evidence" value="ECO:0007669"/>
    <property type="project" value="UniProtKB-KW"/>
</dbReference>